<evidence type="ECO:0000313" key="1">
    <source>
        <dbReference type="EMBL" id="KAJ6959209.1"/>
    </source>
</evidence>
<evidence type="ECO:0000313" key="2">
    <source>
        <dbReference type="Proteomes" id="UP001164929"/>
    </source>
</evidence>
<accession>A0AAD6LEN4</accession>
<protein>
    <submittedName>
        <fullName evidence="1">Uncharacterized protein</fullName>
    </submittedName>
</protein>
<reference evidence="1" key="1">
    <citation type="journal article" date="2023" name="Mol. Ecol. Resour.">
        <title>Chromosome-level genome assembly of a triploid poplar Populus alba 'Berolinensis'.</title>
        <authorList>
            <person name="Chen S."/>
            <person name="Yu Y."/>
            <person name="Wang X."/>
            <person name="Wang S."/>
            <person name="Zhang T."/>
            <person name="Zhou Y."/>
            <person name="He R."/>
            <person name="Meng N."/>
            <person name="Wang Y."/>
            <person name="Liu W."/>
            <person name="Liu Z."/>
            <person name="Liu J."/>
            <person name="Guo Q."/>
            <person name="Huang H."/>
            <person name="Sederoff R.R."/>
            <person name="Wang G."/>
            <person name="Qu G."/>
            <person name="Chen S."/>
        </authorList>
    </citation>
    <scope>NUCLEOTIDE SEQUENCE</scope>
    <source>
        <strain evidence="1">SC-2020</strain>
    </source>
</reference>
<proteinExistence type="predicted"/>
<gene>
    <name evidence="1" type="ORF">NC653_037501</name>
</gene>
<comment type="caution">
    <text evidence="1">The sequence shown here is derived from an EMBL/GenBank/DDBJ whole genome shotgun (WGS) entry which is preliminary data.</text>
</comment>
<dbReference type="EMBL" id="JAQIZT010000017">
    <property type="protein sequence ID" value="KAJ6959209.1"/>
    <property type="molecule type" value="Genomic_DNA"/>
</dbReference>
<sequence>MVERGTSKQCNMEFASSTPVVQLGTVTRTSARLRNVQPDVNLDQSYEALKRQKKNAEATQAEYSRSNY</sequence>
<name>A0AAD6LEN4_9ROSI</name>
<organism evidence="1 2">
    <name type="scientific">Populus alba x Populus x berolinensis</name>
    <dbReference type="NCBI Taxonomy" id="444605"/>
    <lineage>
        <taxon>Eukaryota</taxon>
        <taxon>Viridiplantae</taxon>
        <taxon>Streptophyta</taxon>
        <taxon>Embryophyta</taxon>
        <taxon>Tracheophyta</taxon>
        <taxon>Spermatophyta</taxon>
        <taxon>Magnoliopsida</taxon>
        <taxon>eudicotyledons</taxon>
        <taxon>Gunneridae</taxon>
        <taxon>Pentapetalae</taxon>
        <taxon>rosids</taxon>
        <taxon>fabids</taxon>
        <taxon>Malpighiales</taxon>
        <taxon>Salicaceae</taxon>
        <taxon>Saliceae</taxon>
        <taxon>Populus</taxon>
    </lineage>
</organism>
<keyword evidence="2" id="KW-1185">Reference proteome</keyword>
<dbReference type="Proteomes" id="UP001164929">
    <property type="component" value="Chromosome 17"/>
</dbReference>
<dbReference type="AlphaFoldDB" id="A0AAD6LEN4"/>